<dbReference type="PANTHER" id="PTHR21716">
    <property type="entry name" value="TRANSMEMBRANE PROTEIN"/>
    <property type="match status" value="1"/>
</dbReference>
<dbReference type="Pfam" id="PF01594">
    <property type="entry name" value="AI-2E_transport"/>
    <property type="match status" value="1"/>
</dbReference>
<evidence type="ECO:0000256" key="3">
    <source>
        <dbReference type="ARBA" id="ARBA00022692"/>
    </source>
</evidence>
<evidence type="ECO:0000256" key="1">
    <source>
        <dbReference type="ARBA" id="ARBA00004141"/>
    </source>
</evidence>
<keyword evidence="3 6" id="KW-0812">Transmembrane</keyword>
<keyword evidence="4 6" id="KW-1133">Transmembrane helix</keyword>
<feature type="transmembrane region" description="Helical" evidence="6">
    <location>
        <begin position="9"/>
        <end position="27"/>
    </location>
</feature>
<proteinExistence type="inferred from homology"/>
<evidence type="ECO:0000256" key="2">
    <source>
        <dbReference type="ARBA" id="ARBA00009773"/>
    </source>
</evidence>
<dbReference type="GO" id="GO:0016020">
    <property type="term" value="C:membrane"/>
    <property type="evidence" value="ECO:0007669"/>
    <property type="project" value="UniProtKB-SubCell"/>
</dbReference>
<evidence type="ECO:0000313" key="7">
    <source>
        <dbReference type="EMBL" id="QQK81293.1"/>
    </source>
</evidence>
<feature type="transmembrane region" description="Helical" evidence="6">
    <location>
        <begin position="158"/>
        <end position="177"/>
    </location>
</feature>
<dbReference type="PANTHER" id="PTHR21716:SF68">
    <property type="entry name" value="TRANSPORT PROTEIN YTVI-RELATED"/>
    <property type="match status" value="1"/>
</dbReference>
<keyword evidence="8" id="KW-1185">Reference proteome</keyword>
<feature type="transmembrane region" description="Helical" evidence="6">
    <location>
        <begin position="314"/>
        <end position="337"/>
    </location>
</feature>
<dbReference type="NCBIfam" id="TIGR02872">
    <property type="entry name" value="spore_ytvI"/>
    <property type="match status" value="1"/>
</dbReference>
<feature type="transmembrane region" description="Helical" evidence="6">
    <location>
        <begin position="208"/>
        <end position="234"/>
    </location>
</feature>
<dbReference type="Proteomes" id="UP000595349">
    <property type="component" value="Chromosome"/>
</dbReference>
<evidence type="ECO:0000256" key="5">
    <source>
        <dbReference type="ARBA" id="ARBA00023136"/>
    </source>
</evidence>
<feature type="transmembrane region" description="Helical" evidence="6">
    <location>
        <begin position="33"/>
        <end position="51"/>
    </location>
</feature>
<name>A0A7T6ZD26_9BACI</name>
<feature type="transmembrane region" description="Helical" evidence="6">
    <location>
        <begin position="240"/>
        <end position="267"/>
    </location>
</feature>
<organism evidence="7 8">
    <name type="scientific">Salicibibacter cibi</name>
    <dbReference type="NCBI Taxonomy" id="2743001"/>
    <lineage>
        <taxon>Bacteria</taxon>
        <taxon>Bacillati</taxon>
        <taxon>Bacillota</taxon>
        <taxon>Bacilli</taxon>
        <taxon>Bacillales</taxon>
        <taxon>Bacillaceae</taxon>
        <taxon>Salicibibacter</taxon>
    </lineage>
</organism>
<feature type="transmembrane region" description="Helical" evidence="6">
    <location>
        <begin position="274"/>
        <end position="294"/>
    </location>
</feature>
<reference evidence="7 8" key="1">
    <citation type="submission" date="2020-06" db="EMBL/GenBank/DDBJ databases">
        <title>Genomic analysis of Salicibibacter sp. NKC21-4.</title>
        <authorList>
            <person name="Oh Y.J."/>
        </authorList>
    </citation>
    <scope>NUCLEOTIDE SEQUENCE [LARGE SCALE GENOMIC DNA]</scope>
    <source>
        <strain evidence="7 8">NKC21-4</strain>
    </source>
</reference>
<gene>
    <name evidence="7" type="primary">ytvI</name>
    <name evidence="7" type="ORF">HUG20_16180</name>
</gene>
<feature type="transmembrane region" description="Helical" evidence="6">
    <location>
        <begin position="63"/>
        <end position="85"/>
    </location>
</feature>
<evidence type="ECO:0000313" key="8">
    <source>
        <dbReference type="Proteomes" id="UP000595349"/>
    </source>
</evidence>
<evidence type="ECO:0000256" key="6">
    <source>
        <dbReference type="SAM" id="Phobius"/>
    </source>
</evidence>
<dbReference type="GO" id="GO:0055085">
    <property type="term" value="P:transmembrane transport"/>
    <property type="evidence" value="ECO:0007669"/>
    <property type="project" value="TreeGrafter"/>
</dbReference>
<dbReference type="KEGG" id="scib:HUG20_16180"/>
<dbReference type="InterPro" id="IPR002549">
    <property type="entry name" value="AI-2E-like"/>
</dbReference>
<comment type="subcellular location">
    <subcellularLocation>
        <location evidence="1">Membrane</location>
        <topology evidence="1">Multi-pass membrane protein</topology>
    </subcellularLocation>
</comment>
<evidence type="ECO:0000256" key="4">
    <source>
        <dbReference type="ARBA" id="ARBA00022989"/>
    </source>
</evidence>
<dbReference type="EMBL" id="CP054706">
    <property type="protein sequence ID" value="QQK81293.1"/>
    <property type="molecule type" value="Genomic_DNA"/>
</dbReference>
<sequence length="351" mass="38844">MTKFLTKRNITIVIVVILLIVAGYFVLPVSLPIITAFFTALLLSPAVKFLIRRAKVPRRLSVITVFSLFLVILGVSTYFIAAAIVTQGIQFVENIPHYINEINNALIDFQNFLEDNENLPAEFGQVINQEVRSLLNELGASVSNVNVLGQITAFISSIPGYFVSIIVYVIALFLFLLDMPRLKKVFYSYLKDETKEKVNFMAMRFSNVIFGFIKAQFLVSLIILAVTLIGLYWITPEVALIMSLIVWVVDLIPIIGSIAILAPWALFQFIAGEAALGTQLLILAAVLLVIRRTVEPKVMGTHMGLSPLATLISLYLGLMVFGVIGFVLGPLLLIAFLSAKEAGIIKMDFKI</sequence>
<dbReference type="InterPro" id="IPR014227">
    <property type="entry name" value="YtvI-like"/>
</dbReference>
<dbReference type="AlphaFoldDB" id="A0A7T6ZD26"/>
<dbReference type="RefSeq" id="WP_200085724.1">
    <property type="nucleotide sequence ID" value="NZ_CP054706.1"/>
</dbReference>
<protein>
    <submittedName>
        <fullName evidence="7">Sporulation integral membrane protein YtvI</fullName>
    </submittedName>
</protein>
<keyword evidence="5 6" id="KW-0472">Membrane</keyword>
<accession>A0A7T6ZD26</accession>
<comment type="similarity">
    <text evidence="2">Belongs to the autoinducer-2 exporter (AI-2E) (TC 2.A.86) family.</text>
</comment>